<dbReference type="InterPro" id="IPR050256">
    <property type="entry name" value="Glycosyltransferase_2"/>
</dbReference>
<comment type="subcellular location">
    <subcellularLocation>
        <location evidence="1">Cell membrane</location>
        <topology evidence="1">Multi-pass membrane protein</topology>
    </subcellularLocation>
</comment>
<dbReference type="AlphaFoldDB" id="A0A059NZ35"/>
<keyword evidence="7 9" id="KW-0472">Membrane</keyword>
<evidence type="ECO:0000256" key="4">
    <source>
        <dbReference type="ARBA" id="ARBA00022679"/>
    </source>
</evidence>
<comment type="similarity">
    <text evidence="8">Belongs to the glycosyltransferase 2 family. GtrB subfamily.</text>
</comment>
<evidence type="ECO:0000256" key="2">
    <source>
        <dbReference type="ARBA" id="ARBA00022475"/>
    </source>
</evidence>
<feature type="transmembrane region" description="Helical" evidence="9">
    <location>
        <begin position="257"/>
        <end position="275"/>
    </location>
</feature>
<comment type="caution">
    <text evidence="11">The sequence shown here is derived from an EMBL/GenBank/DDBJ whole genome shotgun (WGS) entry which is preliminary data.</text>
</comment>
<dbReference type="InterPro" id="IPR001173">
    <property type="entry name" value="Glyco_trans_2-like"/>
</dbReference>
<keyword evidence="12" id="KW-1185">Reference proteome</keyword>
<keyword evidence="3" id="KW-0328">Glycosyltransferase</keyword>
<keyword evidence="4" id="KW-0808">Transferase</keyword>
<proteinExistence type="inferred from homology"/>
<gene>
    <name evidence="11" type="primary">yfdH</name>
    <name evidence="11" type="ORF">BN983_01232</name>
</gene>
<dbReference type="GO" id="GO:0016757">
    <property type="term" value="F:glycosyltransferase activity"/>
    <property type="evidence" value="ECO:0007669"/>
    <property type="project" value="UniProtKB-KW"/>
</dbReference>
<dbReference type="PANTHER" id="PTHR48090">
    <property type="entry name" value="UNDECAPRENYL-PHOSPHATE 4-DEOXY-4-FORMAMIDO-L-ARABINOSE TRANSFERASE-RELATED"/>
    <property type="match status" value="1"/>
</dbReference>
<reference evidence="11 12" key="2">
    <citation type="submission" date="2014-05" db="EMBL/GenBank/DDBJ databases">
        <title>Draft genome sequence of Halobacillus karajensis HK-03.</title>
        <authorList>
            <person name="Khelaifia S."/>
            <person name="Croce O."/>
            <person name="Lagier J.C."/>
            <person name="Raoult D."/>
        </authorList>
    </citation>
    <scope>NUCLEOTIDE SEQUENCE [LARGE SCALE GENOMIC DNA]</scope>
    <source>
        <strain evidence="11 12">HD-03</strain>
    </source>
</reference>
<organism evidence="11 12">
    <name type="scientific">Halobacillus karajensis</name>
    <dbReference type="NCBI Taxonomy" id="195088"/>
    <lineage>
        <taxon>Bacteria</taxon>
        <taxon>Bacillati</taxon>
        <taxon>Bacillota</taxon>
        <taxon>Bacilli</taxon>
        <taxon>Bacillales</taxon>
        <taxon>Bacillaceae</taxon>
        <taxon>Halobacillus</taxon>
    </lineage>
</organism>
<evidence type="ECO:0000256" key="1">
    <source>
        <dbReference type="ARBA" id="ARBA00004651"/>
    </source>
</evidence>
<reference evidence="12" key="1">
    <citation type="submission" date="2014-03" db="EMBL/GenBank/DDBJ databases">
        <authorList>
            <person name="Urmite Genomes U."/>
        </authorList>
    </citation>
    <scope>NUCLEOTIDE SEQUENCE [LARGE SCALE GENOMIC DNA]</scope>
    <source>
        <strain evidence="12">HD-03</strain>
    </source>
</reference>
<keyword evidence="2" id="KW-1003">Cell membrane</keyword>
<keyword evidence="5 9" id="KW-0812">Transmembrane</keyword>
<evidence type="ECO:0000313" key="12">
    <source>
        <dbReference type="Proteomes" id="UP000028868"/>
    </source>
</evidence>
<evidence type="ECO:0000256" key="9">
    <source>
        <dbReference type="SAM" id="Phobius"/>
    </source>
</evidence>
<keyword evidence="6 9" id="KW-1133">Transmembrane helix</keyword>
<feature type="transmembrane region" description="Helical" evidence="9">
    <location>
        <begin position="287"/>
        <end position="312"/>
    </location>
</feature>
<protein>
    <recommendedName>
        <fullName evidence="10">Glycosyltransferase 2-like domain-containing protein</fullName>
    </recommendedName>
</protein>
<evidence type="ECO:0000313" key="11">
    <source>
        <dbReference type="EMBL" id="CDQ23013.1"/>
    </source>
</evidence>
<dbReference type="GO" id="GO:0005886">
    <property type="term" value="C:plasma membrane"/>
    <property type="evidence" value="ECO:0007669"/>
    <property type="project" value="UniProtKB-SubCell"/>
</dbReference>
<dbReference type="InterPro" id="IPR029044">
    <property type="entry name" value="Nucleotide-diphossugar_trans"/>
</dbReference>
<evidence type="ECO:0000256" key="5">
    <source>
        <dbReference type="ARBA" id="ARBA00022692"/>
    </source>
</evidence>
<evidence type="ECO:0000256" key="8">
    <source>
        <dbReference type="ARBA" id="ARBA00038152"/>
    </source>
</evidence>
<evidence type="ECO:0000256" key="3">
    <source>
        <dbReference type="ARBA" id="ARBA00022676"/>
    </source>
</evidence>
<name>A0A059NZ35_9BACI</name>
<accession>A0A059NZ35</accession>
<feature type="domain" description="Glycosyltransferase 2-like" evidence="10">
    <location>
        <begin position="29"/>
        <end position="191"/>
    </location>
</feature>
<evidence type="ECO:0000256" key="7">
    <source>
        <dbReference type="ARBA" id="ARBA00023136"/>
    </source>
</evidence>
<sequence length="359" mass="41394">MIPIFCMIKNACFKTINILRDLINVKLITILVPAFNEEDVLHHLHKRLEQVLSSIHDYRFEILFVNDGSNDQTISIIKELREKDPSISFVDLSRNFGKETAMIAGLDHAQGDALIILDADLQDPPELIPEMIYYWEQGYDDVYAKRKSRSGETWFKKTTSHLFYRVLKQMSQVPIQEDTGDFRLLDRRCIEAIKQLRESQRYTKGMFSWVGFNKKEILFDRDPRVSGETKWNYGKLVDLAIEGVTSFTTAPLRFSSLIGMAVSMFAFIYMIWIISKTLIFGEPVAGYPSLMTAILFIGGIQLIVLGIIGEYLGRVFNETKRRPLYFVNEYNGDKSSIYPATAPHKNEYKVAKEMSLHEK</sequence>
<dbReference type="Proteomes" id="UP000028868">
    <property type="component" value="Unassembled WGS sequence"/>
</dbReference>
<dbReference type="Gene3D" id="3.90.550.10">
    <property type="entry name" value="Spore Coat Polysaccharide Biosynthesis Protein SpsA, Chain A"/>
    <property type="match status" value="1"/>
</dbReference>
<dbReference type="PANTHER" id="PTHR48090:SF8">
    <property type="entry name" value="GLYCOSYLTRANSFERASE CSBB-RELATED"/>
    <property type="match status" value="1"/>
</dbReference>
<evidence type="ECO:0000256" key="6">
    <source>
        <dbReference type="ARBA" id="ARBA00022989"/>
    </source>
</evidence>
<dbReference type="Pfam" id="PF00535">
    <property type="entry name" value="Glycos_transf_2"/>
    <property type="match status" value="1"/>
</dbReference>
<dbReference type="CDD" id="cd04187">
    <property type="entry name" value="DPM1_like_bac"/>
    <property type="match status" value="1"/>
</dbReference>
<evidence type="ECO:0000259" key="10">
    <source>
        <dbReference type="Pfam" id="PF00535"/>
    </source>
</evidence>
<dbReference type="EMBL" id="CCDI010000001">
    <property type="protein sequence ID" value="CDQ23013.1"/>
    <property type="molecule type" value="Genomic_DNA"/>
</dbReference>
<dbReference type="FunFam" id="3.90.550.10:FF:000079">
    <property type="entry name" value="Probable glycosyl transferase"/>
    <property type="match status" value="1"/>
</dbReference>
<dbReference type="SUPFAM" id="SSF53448">
    <property type="entry name" value="Nucleotide-diphospho-sugar transferases"/>
    <property type="match status" value="1"/>
</dbReference>